<reference evidence="2 3" key="1">
    <citation type="submission" date="2014-04" db="EMBL/GenBank/DDBJ databases">
        <authorList>
            <consortium name="DOE Joint Genome Institute"/>
            <person name="Kuo A."/>
            <person name="Gay G."/>
            <person name="Dore J."/>
            <person name="Kohler A."/>
            <person name="Nagy L.G."/>
            <person name="Floudas D."/>
            <person name="Copeland A."/>
            <person name="Barry K.W."/>
            <person name="Cichocki N."/>
            <person name="Veneault-Fourrey C."/>
            <person name="LaButti K."/>
            <person name="Lindquist E.A."/>
            <person name="Lipzen A."/>
            <person name="Lundell T."/>
            <person name="Morin E."/>
            <person name="Murat C."/>
            <person name="Sun H."/>
            <person name="Tunlid A."/>
            <person name="Henrissat B."/>
            <person name="Grigoriev I.V."/>
            <person name="Hibbett D.S."/>
            <person name="Martin F."/>
            <person name="Nordberg H.P."/>
            <person name="Cantor M.N."/>
            <person name="Hua S.X."/>
        </authorList>
    </citation>
    <scope>NUCLEOTIDE SEQUENCE [LARGE SCALE GENOMIC DNA]</scope>
    <source>
        <strain evidence="3">h7</strain>
    </source>
</reference>
<dbReference type="GO" id="GO:0003677">
    <property type="term" value="F:DNA binding"/>
    <property type="evidence" value="ECO:0007669"/>
    <property type="project" value="InterPro"/>
</dbReference>
<dbReference type="EMBL" id="KN831768">
    <property type="protein sequence ID" value="KIM49213.1"/>
    <property type="molecule type" value="Genomic_DNA"/>
</dbReference>
<dbReference type="InterPro" id="IPR017956">
    <property type="entry name" value="AT_hook_DNA-bd_motif"/>
</dbReference>
<proteinExistence type="predicted"/>
<reference evidence="3" key="2">
    <citation type="submission" date="2015-01" db="EMBL/GenBank/DDBJ databases">
        <title>Evolutionary Origins and Diversification of the Mycorrhizal Mutualists.</title>
        <authorList>
            <consortium name="DOE Joint Genome Institute"/>
            <consortium name="Mycorrhizal Genomics Consortium"/>
            <person name="Kohler A."/>
            <person name="Kuo A."/>
            <person name="Nagy L.G."/>
            <person name="Floudas D."/>
            <person name="Copeland A."/>
            <person name="Barry K.W."/>
            <person name="Cichocki N."/>
            <person name="Veneault-Fourrey C."/>
            <person name="LaButti K."/>
            <person name="Lindquist E.A."/>
            <person name="Lipzen A."/>
            <person name="Lundell T."/>
            <person name="Morin E."/>
            <person name="Murat C."/>
            <person name="Riley R."/>
            <person name="Ohm R."/>
            <person name="Sun H."/>
            <person name="Tunlid A."/>
            <person name="Henrissat B."/>
            <person name="Grigoriev I.V."/>
            <person name="Hibbett D.S."/>
            <person name="Martin F."/>
        </authorList>
    </citation>
    <scope>NUCLEOTIDE SEQUENCE [LARGE SCALE GENOMIC DNA]</scope>
    <source>
        <strain evidence="3">h7</strain>
    </source>
</reference>
<feature type="compositionally biased region" description="Basic residues" evidence="1">
    <location>
        <begin position="28"/>
        <end position="41"/>
    </location>
</feature>
<sequence length="71" mass="7437">MSDDWDAHANGEPIYSIYLGTSTATPAKRGRGRPKGSKNKKAGASSSAPDSPTTPSVPRKRGRPPKVSITS</sequence>
<evidence type="ECO:0000313" key="3">
    <source>
        <dbReference type="Proteomes" id="UP000053424"/>
    </source>
</evidence>
<dbReference type="Proteomes" id="UP000053424">
    <property type="component" value="Unassembled WGS sequence"/>
</dbReference>
<feature type="region of interest" description="Disordered" evidence="1">
    <location>
        <begin position="1"/>
        <end position="71"/>
    </location>
</feature>
<name>A0A0C2YHH6_HEBCY</name>
<dbReference type="SMART" id="SM00384">
    <property type="entry name" value="AT_hook"/>
    <property type="match status" value="2"/>
</dbReference>
<evidence type="ECO:0008006" key="4">
    <source>
        <dbReference type="Google" id="ProtNLM"/>
    </source>
</evidence>
<dbReference type="HOGENOM" id="CLU_2740289_0_0_1"/>
<accession>A0A0C2YHH6</accession>
<gene>
    <name evidence="2" type="ORF">M413DRAFT_438378</name>
</gene>
<organism evidence="2 3">
    <name type="scientific">Hebeloma cylindrosporum</name>
    <dbReference type="NCBI Taxonomy" id="76867"/>
    <lineage>
        <taxon>Eukaryota</taxon>
        <taxon>Fungi</taxon>
        <taxon>Dikarya</taxon>
        <taxon>Basidiomycota</taxon>
        <taxon>Agaricomycotina</taxon>
        <taxon>Agaricomycetes</taxon>
        <taxon>Agaricomycetidae</taxon>
        <taxon>Agaricales</taxon>
        <taxon>Agaricineae</taxon>
        <taxon>Hymenogastraceae</taxon>
        <taxon>Hebeloma</taxon>
    </lineage>
</organism>
<protein>
    <recommendedName>
        <fullName evidence="4">AT hook domain-containing protein</fullName>
    </recommendedName>
</protein>
<feature type="compositionally biased region" description="Low complexity" evidence="1">
    <location>
        <begin position="42"/>
        <end position="57"/>
    </location>
</feature>
<dbReference type="STRING" id="686832.A0A0C2YHH6"/>
<keyword evidence="3" id="KW-1185">Reference proteome</keyword>
<evidence type="ECO:0000313" key="2">
    <source>
        <dbReference type="EMBL" id="KIM49213.1"/>
    </source>
</evidence>
<evidence type="ECO:0000256" key="1">
    <source>
        <dbReference type="SAM" id="MobiDB-lite"/>
    </source>
</evidence>
<dbReference type="PRINTS" id="PR00929">
    <property type="entry name" value="ATHOOK"/>
</dbReference>
<dbReference type="AlphaFoldDB" id="A0A0C2YHH6"/>